<dbReference type="Proteomes" id="UP000827872">
    <property type="component" value="Linkage Group LG01"/>
</dbReference>
<keyword evidence="2" id="KW-1185">Reference proteome</keyword>
<proteinExistence type="predicted"/>
<evidence type="ECO:0000313" key="2">
    <source>
        <dbReference type="Proteomes" id="UP000827872"/>
    </source>
</evidence>
<protein>
    <submittedName>
        <fullName evidence="1">Uncharacterized protein</fullName>
    </submittedName>
</protein>
<sequence>MEKDLFHAGVCAGIVQPRWTAPVKSSGGGGAFLATQPGERPLLHWGSRLHFLATQDSASKILQQERSLPGRVAGRDTSPPLGIAAALSSHVRQRRQDPPVEEGPSQPHGQERNLSPTGDSSGWCRQDPLVREGPSQLRSQERDLSPPGDCTDIVRLCRMAPVRSFGGGHFFPAMQWVLGPSRTAGKVPHWSILLPLSGMAKQRQHDPQQMRGLSPSHVDGLKLEEKSSSGPATVSTVARYLGMDSDGKHKAQLYGA</sequence>
<evidence type="ECO:0000313" key="1">
    <source>
        <dbReference type="EMBL" id="KAH8016973.1"/>
    </source>
</evidence>
<comment type="caution">
    <text evidence="1">The sequence shown here is derived from an EMBL/GenBank/DDBJ whole genome shotgun (WGS) entry which is preliminary data.</text>
</comment>
<organism evidence="1 2">
    <name type="scientific">Sphaerodactylus townsendi</name>
    <dbReference type="NCBI Taxonomy" id="933632"/>
    <lineage>
        <taxon>Eukaryota</taxon>
        <taxon>Metazoa</taxon>
        <taxon>Chordata</taxon>
        <taxon>Craniata</taxon>
        <taxon>Vertebrata</taxon>
        <taxon>Euteleostomi</taxon>
        <taxon>Lepidosauria</taxon>
        <taxon>Squamata</taxon>
        <taxon>Bifurcata</taxon>
        <taxon>Gekkota</taxon>
        <taxon>Sphaerodactylidae</taxon>
        <taxon>Sphaerodactylus</taxon>
    </lineage>
</organism>
<gene>
    <name evidence="1" type="ORF">K3G42_024788</name>
</gene>
<name>A0ACB8GBI8_9SAUR</name>
<dbReference type="EMBL" id="CM037614">
    <property type="protein sequence ID" value="KAH8016973.1"/>
    <property type="molecule type" value="Genomic_DNA"/>
</dbReference>
<reference evidence="1" key="1">
    <citation type="submission" date="2021-08" db="EMBL/GenBank/DDBJ databases">
        <title>The first chromosome-level gecko genome reveals the dynamic sex chromosomes of Neotropical dwarf geckos (Sphaerodactylidae: Sphaerodactylus).</title>
        <authorList>
            <person name="Pinto B.J."/>
            <person name="Keating S.E."/>
            <person name="Gamble T."/>
        </authorList>
    </citation>
    <scope>NUCLEOTIDE SEQUENCE</scope>
    <source>
        <strain evidence="1">TG3544</strain>
    </source>
</reference>
<accession>A0ACB8GBI8</accession>